<dbReference type="GO" id="GO:0005634">
    <property type="term" value="C:nucleus"/>
    <property type="evidence" value="ECO:0007669"/>
    <property type="project" value="UniProtKB-ARBA"/>
</dbReference>
<dbReference type="FunFam" id="3.90.640.10:FF:000014">
    <property type="entry name" value="Putative actin-related protein 6"/>
    <property type="match status" value="1"/>
</dbReference>
<evidence type="ECO:0000256" key="2">
    <source>
        <dbReference type="ARBA" id="ARBA00004496"/>
    </source>
</evidence>
<evidence type="ECO:0000256" key="10">
    <source>
        <dbReference type="ARBA" id="ARBA00025222"/>
    </source>
</evidence>
<reference evidence="15" key="1">
    <citation type="journal article" date="2020" name="Stud. Mycol.">
        <title>101 Dothideomycetes genomes: a test case for predicting lifestyles and emergence of pathogens.</title>
        <authorList>
            <person name="Haridas S."/>
            <person name="Albert R."/>
            <person name="Binder M."/>
            <person name="Bloem J."/>
            <person name="Labutti K."/>
            <person name="Salamov A."/>
            <person name="Andreopoulos B."/>
            <person name="Baker S."/>
            <person name="Barry K."/>
            <person name="Bills G."/>
            <person name="Bluhm B."/>
            <person name="Cannon C."/>
            <person name="Castanera R."/>
            <person name="Culley D."/>
            <person name="Daum C."/>
            <person name="Ezra D."/>
            <person name="Gonzalez J."/>
            <person name="Henrissat B."/>
            <person name="Kuo A."/>
            <person name="Liang C."/>
            <person name="Lipzen A."/>
            <person name="Lutzoni F."/>
            <person name="Magnuson J."/>
            <person name="Mondo S."/>
            <person name="Nolan M."/>
            <person name="Ohm R."/>
            <person name="Pangilinan J."/>
            <person name="Park H.-J."/>
            <person name="Ramirez L."/>
            <person name="Alfaro M."/>
            <person name="Sun H."/>
            <person name="Tritt A."/>
            <person name="Yoshinaga Y."/>
            <person name="Zwiers L.-H."/>
            <person name="Turgeon B."/>
            <person name="Goodwin S."/>
            <person name="Spatafora J."/>
            <person name="Crous P."/>
            <person name="Grigoriev I."/>
        </authorList>
    </citation>
    <scope>NUCLEOTIDE SEQUENCE</scope>
    <source>
        <strain evidence="15">CBS 119687</strain>
    </source>
</reference>
<organism evidence="15 16">
    <name type="scientific">Dothidotthia symphoricarpi CBS 119687</name>
    <dbReference type="NCBI Taxonomy" id="1392245"/>
    <lineage>
        <taxon>Eukaryota</taxon>
        <taxon>Fungi</taxon>
        <taxon>Dikarya</taxon>
        <taxon>Ascomycota</taxon>
        <taxon>Pezizomycotina</taxon>
        <taxon>Dothideomycetes</taxon>
        <taxon>Pleosporomycetidae</taxon>
        <taxon>Pleosporales</taxon>
        <taxon>Dothidotthiaceae</taxon>
        <taxon>Dothidotthia</taxon>
    </lineage>
</organism>
<evidence type="ECO:0000256" key="5">
    <source>
        <dbReference type="ARBA" id="ARBA00018633"/>
    </source>
</evidence>
<dbReference type="PANTHER" id="PTHR11937">
    <property type="entry name" value="ACTIN"/>
    <property type="match status" value="1"/>
</dbReference>
<dbReference type="CDD" id="cd10210">
    <property type="entry name" value="ASKHA_NBD_Arp6"/>
    <property type="match status" value="1"/>
</dbReference>
<keyword evidence="6" id="KW-0963">Cytoplasm</keyword>
<dbReference type="GO" id="GO:0005840">
    <property type="term" value="C:ribosome"/>
    <property type="evidence" value="ECO:0007669"/>
    <property type="project" value="UniProtKB-KW"/>
</dbReference>
<keyword evidence="16" id="KW-1185">Reference proteome</keyword>
<evidence type="ECO:0000256" key="9">
    <source>
        <dbReference type="ARBA" id="ARBA00023274"/>
    </source>
</evidence>
<dbReference type="InterPro" id="IPR043129">
    <property type="entry name" value="ATPase_NBD"/>
</dbReference>
<evidence type="ECO:0000256" key="12">
    <source>
        <dbReference type="ARBA" id="ARBA00063309"/>
    </source>
</evidence>
<dbReference type="SUPFAM" id="SSF53067">
    <property type="entry name" value="Actin-like ATPase domain"/>
    <property type="match status" value="2"/>
</dbReference>
<evidence type="ECO:0000256" key="6">
    <source>
        <dbReference type="ARBA" id="ARBA00022490"/>
    </source>
</evidence>
<evidence type="ECO:0000313" key="15">
    <source>
        <dbReference type="EMBL" id="KAF2133636.1"/>
    </source>
</evidence>
<dbReference type="AlphaFoldDB" id="A0A6A6AQ22"/>
<accession>A0A6A6AQ22</accession>
<evidence type="ECO:0000313" key="16">
    <source>
        <dbReference type="Proteomes" id="UP000799771"/>
    </source>
</evidence>
<name>A0A6A6AQ22_9PLEO</name>
<evidence type="ECO:0000256" key="14">
    <source>
        <dbReference type="SAM" id="MobiDB-lite"/>
    </source>
</evidence>
<evidence type="ECO:0000256" key="11">
    <source>
        <dbReference type="ARBA" id="ARBA00035183"/>
    </source>
</evidence>
<feature type="region of interest" description="Disordered" evidence="14">
    <location>
        <begin position="774"/>
        <end position="794"/>
    </location>
</feature>
<comment type="function">
    <text evidence="10">Component of the SWR1 complex which mediates the ATP-dependent exchange of histone H2A for the H2A variant HZT1 leading to transcriptional regulation of selected genes by chromatin remodeling. Involved in chromosome stability.</text>
</comment>
<proteinExistence type="inferred from homology"/>
<feature type="region of interest" description="Disordered" evidence="14">
    <location>
        <begin position="424"/>
        <end position="457"/>
    </location>
</feature>
<comment type="similarity">
    <text evidence="4">Belongs to the mitochondrion-specific ribosomal protein mL50 family.</text>
</comment>
<evidence type="ECO:0000256" key="1">
    <source>
        <dbReference type="ARBA" id="ARBA00004173"/>
    </source>
</evidence>
<dbReference type="EMBL" id="ML977499">
    <property type="protein sequence ID" value="KAF2133636.1"/>
    <property type="molecule type" value="Genomic_DNA"/>
</dbReference>
<dbReference type="Pfam" id="PF10501">
    <property type="entry name" value="Ribosomal_L50"/>
    <property type="match status" value="1"/>
</dbReference>
<feature type="compositionally biased region" description="Polar residues" evidence="14">
    <location>
        <begin position="428"/>
        <end position="444"/>
    </location>
</feature>
<dbReference type="Gene3D" id="2.30.36.70">
    <property type="entry name" value="Actin, Chain A, domain 2"/>
    <property type="match status" value="1"/>
</dbReference>
<protein>
    <recommendedName>
        <fullName evidence="5">Actin-like protein ARP6</fullName>
    </recommendedName>
    <alternativeName>
        <fullName evidence="13">Actin-like protein arp6</fullName>
    </alternativeName>
    <alternativeName>
        <fullName evidence="11">Large ribosomal subunit protein mL50</fullName>
    </alternativeName>
</protein>
<evidence type="ECO:0000256" key="8">
    <source>
        <dbReference type="ARBA" id="ARBA00023128"/>
    </source>
</evidence>
<comment type="subunit">
    <text evidence="12">Component of the SWR1 chromatin remodeling complex.</text>
</comment>
<dbReference type="Proteomes" id="UP000799771">
    <property type="component" value="Unassembled WGS sequence"/>
</dbReference>
<dbReference type="Pfam" id="PF00022">
    <property type="entry name" value="Actin"/>
    <property type="match status" value="1"/>
</dbReference>
<dbReference type="SMART" id="SM00268">
    <property type="entry name" value="ACTIN"/>
    <property type="match status" value="1"/>
</dbReference>
<evidence type="ECO:0000256" key="7">
    <source>
        <dbReference type="ARBA" id="ARBA00022980"/>
    </source>
</evidence>
<sequence length="1052" mass="116815">MPPKSRKPAVPQTKTLILDNGAYTLKAGLLPPSSTPPSYADCAVIPNCIARSTRDKRSYVGSELDDCRDFGELAFRRPVERGFVVGWEAQKGVWEREVLGRCEPTETNLVLLEKPNCPRELQRNCDEIVFEQFGFAGYWRGVGPATNAFHNPDGVAECMLVIDTSYSDTTILPLYNGKVLQSAVRRITVGGKLLTNYLKELASLRHYNMMEETYLLNEIKEAVSFVTPSSQQFGVDLARTWKGRLGDKRALDTSIVVDYVLPDYEKAIHGHARPHDPVSSRARKGLQALQGPREDVLPLGNERFAVPELLFNPSDIGIQEEGIPGAVMQALSMLPEALRVGLLANVLVVGGNSLIPGFMERLEAELRARVPAEYVLGVQRAEDPVRHTWLGAARFAGRSEGLGEVLVGKAEYEEKGMSVMLIGPPESWHTSPSPNTTKTSQTTPAHIAPSAPMRRIPRSTRALDSPLLLSTSARPPPCPPLRAFSTTPTPAFLVPAGKQDKKKHQQFVRRWQKRLLGDSEPIGAHVDPYDPTSPVRIAPAEQGEYEEVLDDANAAAPSYRPADVQRGLMHVGGEAWQRRKLEQDMAREYEKLTGRTYTPLTLDMAREVEEWTGSLYTLRDEDFGVGERVQKVTGRPYTGFNYGVYKKPKTAEQLHDRFAQAVAEVYTLRQAGLDLDLAQSKNRGVYKQPSWVKDIKLYRTESGELALAFPQYKSAEQFLSIMQSTPVWDLTPPVQEEEELVVEEGEPVVEAAQPEMDPDTPAFKKAALVKQDPDKKPFDFMSNRPVPRAKPVETPVETPVVEEVVATVVDASEQPPTVVSVSATSPIANASQHADLEARAQRLADDMSAMQKTVRPRKTSPVPDVEEVKWRHAEIADDALKFALFKRIHQLTSLTISDVHLSSTHTLGDLYAHLCTAAKPQPTSLFSALHIEGQKRRERAKSTSTSPLSKPTRPTKPDLGALLTMGNVALHRTRPTAADKRKSYGLDKVVDYAFWERGLDRRARDGEGVVGKSDRRVVEGTRAVPEFGRVHAHYCTISLIFGVCLCCWEEWE</sequence>
<dbReference type="GO" id="GO:0005739">
    <property type="term" value="C:mitochondrion"/>
    <property type="evidence" value="ECO:0007669"/>
    <property type="project" value="UniProtKB-SubCell"/>
</dbReference>
<evidence type="ECO:0000256" key="4">
    <source>
        <dbReference type="ARBA" id="ARBA00008860"/>
    </source>
</evidence>
<evidence type="ECO:0000256" key="3">
    <source>
        <dbReference type="ARBA" id="ARBA00005665"/>
    </source>
</evidence>
<feature type="region of interest" description="Disordered" evidence="14">
    <location>
        <begin position="933"/>
        <end position="957"/>
    </location>
</feature>
<gene>
    <name evidence="15" type="ORF">P153DRAFT_428565</name>
</gene>
<comment type="similarity">
    <text evidence="3">Belongs to the actin family. ARP6 subfamily.</text>
</comment>
<dbReference type="InterPro" id="IPR018305">
    <property type="entry name" value="Ribosomal_m50"/>
</dbReference>
<evidence type="ECO:0000256" key="13">
    <source>
        <dbReference type="ARBA" id="ARBA00073820"/>
    </source>
</evidence>
<dbReference type="GeneID" id="54413154"/>
<dbReference type="RefSeq" id="XP_033528023.1">
    <property type="nucleotide sequence ID" value="XM_033672722.1"/>
</dbReference>
<keyword evidence="8" id="KW-0496">Mitochondrion</keyword>
<feature type="compositionally biased region" description="Low complexity" evidence="14">
    <location>
        <begin position="942"/>
        <end position="952"/>
    </location>
</feature>
<keyword evidence="7" id="KW-0689">Ribosomal protein</keyword>
<dbReference type="Gene3D" id="3.90.640.10">
    <property type="entry name" value="Actin, Chain A, domain 4"/>
    <property type="match status" value="1"/>
</dbReference>
<keyword evidence="9" id="KW-0687">Ribonucleoprotein</keyword>
<dbReference type="InterPro" id="IPR004000">
    <property type="entry name" value="Actin"/>
</dbReference>
<dbReference type="GO" id="GO:1990904">
    <property type="term" value="C:ribonucleoprotein complex"/>
    <property type="evidence" value="ECO:0007669"/>
    <property type="project" value="UniProtKB-KW"/>
</dbReference>
<dbReference type="Gene3D" id="3.30.420.40">
    <property type="match status" value="2"/>
</dbReference>
<comment type="subcellular location">
    <subcellularLocation>
        <location evidence="2">Cytoplasm</location>
    </subcellularLocation>
    <subcellularLocation>
        <location evidence="1">Mitochondrion</location>
    </subcellularLocation>
</comment>
<dbReference type="OrthoDB" id="6220758at2759"/>